<comment type="caution">
    <text evidence="1">The sequence shown here is derived from an EMBL/GenBank/DDBJ whole genome shotgun (WGS) entry which is preliminary data.</text>
</comment>
<dbReference type="Proteomes" id="UP000662373">
    <property type="component" value="Unassembled WGS sequence"/>
</dbReference>
<gene>
    <name evidence="1" type="ORF">JEM65_20715</name>
</gene>
<name>A0A934KYW6_9FLAO</name>
<dbReference type="Gene3D" id="1.10.287.130">
    <property type="match status" value="1"/>
</dbReference>
<organism evidence="1 2">
    <name type="scientific">Gelidibacter salicanalis</name>
    <dbReference type="NCBI Taxonomy" id="291193"/>
    <lineage>
        <taxon>Bacteria</taxon>
        <taxon>Pseudomonadati</taxon>
        <taxon>Bacteroidota</taxon>
        <taxon>Flavobacteriia</taxon>
        <taxon>Flavobacteriales</taxon>
        <taxon>Flavobacteriaceae</taxon>
        <taxon>Gelidibacter</taxon>
    </lineage>
</organism>
<accession>A0A934KYW6</accession>
<dbReference type="InterPro" id="IPR036097">
    <property type="entry name" value="HisK_dim/P_sf"/>
</dbReference>
<sequence length="120" mass="13829">LKSANKELDFQYQLKEKLTTELTIAYGELKKKEEYLRNYIKGLEEMMFLTSHKVRQPVAHILGISNLLDSTTNYSLEEVKKIVGYMKNSAITLDDFTRELTKFMNNLGKGVENTSSKNNT</sequence>
<dbReference type="GO" id="GO:0000155">
    <property type="term" value="F:phosphorelay sensor kinase activity"/>
    <property type="evidence" value="ECO:0007669"/>
    <property type="project" value="InterPro"/>
</dbReference>
<proteinExistence type="predicted"/>
<evidence type="ECO:0000313" key="2">
    <source>
        <dbReference type="Proteomes" id="UP000662373"/>
    </source>
</evidence>
<keyword evidence="2" id="KW-1185">Reference proteome</keyword>
<feature type="non-terminal residue" evidence="1">
    <location>
        <position position="1"/>
    </location>
</feature>
<evidence type="ECO:0000313" key="1">
    <source>
        <dbReference type="EMBL" id="MBJ7883058.1"/>
    </source>
</evidence>
<dbReference type="SUPFAM" id="SSF47384">
    <property type="entry name" value="Homodimeric domain of signal transducing histidine kinase"/>
    <property type="match status" value="1"/>
</dbReference>
<reference evidence="1 2" key="1">
    <citation type="submission" date="2020-09" db="EMBL/GenBank/DDBJ databases">
        <title>Draft genome of Gelidibacter salicanalis PAMC21136.</title>
        <authorList>
            <person name="Park H."/>
        </authorList>
    </citation>
    <scope>NUCLEOTIDE SEQUENCE [LARGE SCALE GENOMIC DNA]</scope>
    <source>
        <strain evidence="1 2">PAMC21136</strain>
    </source>
</reference>
<dbReference type="EMBL" id="JAEHJZ010000078">
    <property type="protein sequence ID" value="MBJ7883058.1"/>
    <property type="molecule type" value="Genomic_DNA"/>
</dbReference>
<protein>
    <submittedName>
        <fullName evidence="1">Diguanylate cyclase</fullName>
    </submittedName>
</protein>
<dbReference type="AlphaFoldDB" id="A0A934KYW6"/>